<protein>
    <submittedName>
        <fullName evidence="3">Uncharacterized protein</fullName>
    </submittedName>
</protein>
<dbReference type="EMBL" id="ML993883">
    <property type="protein sequence ID" value="KAF2204139.1"/>
    <property type="molecule type" value="Genomic_DNA"/>
</dbReference>
<keyword evidence="2" id="KW-1133">Transmembrane helix</keyword>
<dbReference type="AlphaFoldDB" id="A0A9P4JVT0"/>
<proteinExistence type="predicted"/>
<dbReference type="PANTHER" id="PTHR35519:SF2">
    <property type="entry name" value="PH DOMAIN PROTEIN"/>
    <property type="match status" value="1"/>
</dbReference>
<keyword evidence="2" id="KW-0812">Transmembrane</keyword>
<accession>A0A9P4JVT0</accession>
<dbReference type="Pfam" id="PF13430">
    <property type="entry name" value="DUF4112"/>
    <property type="match status" value="1"/>
</dbReference>
<keyword evidence="4" id="KW-1185">Reference proteome</keyword>
<evidence type="ECO:0000313" key="3">
    <source>
        <dbReference type="EMBL" id="KAF2204139.1"/>
    </source>
</evidence>
<dbReference type="PANTHER" id="PTHR35519">
    <property type="entry name" value="MEMBRANE PROTEINS"/>
    <property type="match status" value="1"/>
</dbReference>
<sequence length="260" mass="29655">MAQAVAKYAAKKLLNKEMNKYKSKKVEGEYDPLYEEIPHPRKPDKKKKVKKQIPAYIPPEDAEILAYARRRAYKLDMCLFNIGGLRFGWSSVIGIIPAAGDAIDGLMALLLVQKMSKVKCGLGSKYWVMLAFVLWDLVIGFVPFVGDLLDAWCKCNTRNVRILEEVLDKAYKPKELKERDDRLTEAWKNDKDHNPPPPKPATVLEEFSDSDDERLPYHNQDTGVQHGVAPPQPARTQSRQPDVQIGIDRNGDSYLHQPRR</sequence>
<reference evidence="3" key="1">
    <citation type="journal article" date="2020" name="Stud. Mycol.">
        <title>101 Dothideomycetes genomes: a test case for predicting lifestyles and emergence of pathogens.</title>
        <authorList>
            <person name="Haridas S."/>
            <person name="Albert R."/>
            <person name="Binder M."/>
            <person name="Bloem J."/>
            <person name="Labutti K."/>
            <person name="Salamov A."/>
            <person name="Andreopoulos B."/>
            <person name="Baker S."/>
            <person name="Barry K."/>
            <person name="Bills G."/>
            <person name="Bluhm B."/>
            <person name="Cannon C."/>
            <person name="Castanera R."/>
            <person name="Culley D."/>
            <person name="Daum C."/>
            <person name="Ezra D."/>
            <person name="Gonzalez J."/>
            <person name="Henrissat B."/>
            <person name="Kuo A."/>
            <person name="Liang C."/>
            <person name="Lipzen A."/>
            <person name="Lutzoni F."/>
            <person name="Magnuson J."/>
            <person name="Mondo S."/>
            <person name="Nolan M."/>
            <person name="Ohm R."/>
            <person name="Pangilinan J."/>
            <person name="Park H.-J."/>
            <person name="Ramirez L."/>
            <person name="Alfaro M."/>
            <person name="Sun H."/>
            <person name="Tritt A."/>
            <person name="Yoshinaga Y."/>
            <person name="Zwiers L.-H."/>
            <person name="Turgeon B."/>
            <person name="Goodwin S."/>
            <person name="Spatafora J."/>
            <person name="Crous P."/>
            <person name="Grigoriev I."/>
        </authorList>
    </citation>
    <scope>NUCLEOTIDE SEQUENCE</scope>
    <source>
        <strain evidence="3">ATCC 74209</strain>
    </source>
</reference>
<keyword evidence="2" id="KW-0472">Membrane</keyword>
<comment type="caution">
    <text evidence="3">The sequence shown here is derived from an EMBL/GenBank/DDBJ whole genome shotgun (WGS) entry which is preliminary data.</text>
</comment>
<dbReference type="InterPro" id="IPR025187">
    <property type="entry name" value="DUF4112"/>
</dbReference>
<organism evidence="3 4">
    <name type="scientific">Delitschia confertaspora ATCC 74209</name>
    <dbReference type="NCBI Taxonomy" id="1513339"/>
    <lineage>
        <taxon>Eukaryota</taxon>
        <taxon>Fungi</taxon>
        <taxon>Dikarya</taxon>
        <taxon>Ascomycota</taxon>
        <taxon>Pezizomycotina</taxon>
        <taxon>Dothideomycetes</taxon>
        <taxon>Pleosporomycetidae</taxon>
        <taxon>Pleosporales</taxon>
        <taxon>Delitschiaceae</taxon>
        <taxon>Delitschia</taxon>
    </lineage>
</organism>
<evidence type="ECO:0000256" key="2">
    <source>
        <dbReference type="SAM" id="Phobius"/>
    </source>
</evidence>
<evidence type="ECO:0000256" key="1">
    <source>
        <dbReference type="SAM" id="MobiDB-lite"/>
    </source>
</evidence>
<gene>
    <name evidence="3" type="ORF">GQ43DRAFT_410110</name>
</gene>
<feature type="transmembrane region" description="Helical" evidence="2">
    <location>
        <begin position="87"/>
        <end position="112"/>
    </location>
</feature>
<name>A0A9P4JVT0_9PLEO</name>
<dbReference type="OrthoDB" id="2103474at2759"/>
<evidence type="ECO:0000313" key="4">
    <source>
        <dbReference type="Proteomes" id="UP000799536"/>
    </source>
</evidence>
<feature type="region of interest" description="Disordered" evidence="1">
    <location>
        <begin position="186"/>
        <end position="260"/>
    </location>
</feature>
<feature type="transmembrane region" description="Helical" evidence="2">
    <location>
        <begin position="124"/>
        <end position="146"/>
    </location>
</feature>
<dbReference type="Proteomes" id="UP000799536">
    <property type="component" value="Unassembled WGS sequence"/>
</dbReference>